<gene>
    <name evidence="1" type="ORF">S12H4_24029</name>
</gene>
<organism evidence="1">
    <name type="scientific">marine sediment metagenome</name>
    <dbReference type="NCBI Taxonomy" id="412755"/>
    <lineage>
        <taxon>unclassified sequences</taxon>
        <taxon>metagenomes</taxon>
        <taxon>ecological metagenomes</taxon>
    </lineage>
</organism>
<reference evidence="1" key="1">
    <citation type="journal article" date="2014" name="Front. Microbiol.">
        <title>High frequency of phylogenetically diverse reductive dehalogenase-homologous genes in deep subseafloor sedimentary metagenomes.</title>
        <authorList>
            <person name="Kawai M."/>
            <person name="Futagami T."/>
            <person name="Toyoda A."/>
            <person name="Takaki Y."/>
            <person name="Nishi S."/>
            <person name="Hori S."/>
            <person name="Arai W."/>
            <person name="Tsubouchi T."/>
            <person name="Morono Y."/>
            <person name="Uchiyama I."/>
            <person name="Ito T."/>
            <person name="Fujiyama A."/>
            <person name="Inagaki F."/>
            <person name="Takami H."/>
        </authorList>
    </citation>
    <scope>NUCLEOTIDE SEQUENCE</scope>
    <source>
        <strain evidence="1">Expedition CK06-06</strain>
    </source>
</reference>
<dbReference type="EMBL" id="BARW01012917">
    <property type="protein sequence ID" value="GAI74355.1"/>
    <property type="molecule type" value="Genomic_DNA"/>
</dbReference>
<proteinExistence type="predicted"/>
<comment type="caution">
    <text evidence="1">The sequence shown here is derived from an EMBL/GenBank/DDBJ whole genome shotgun (WGS) entry which is preliminary data.</text>
</comment>
<dbReference type="AlphaFoldDB" id="X1SG07"/>
<feature type="non-terminal residue" evidence="1">
    <location>
        <position position="1"/>
    </location>
</feature>
<dbReference type="SUPFAM" id="SSF53850">
    <property type="entry name" value="Periplasmic binding protein-like II"/>
    <property type="match status" value="1"/>
</dbReference>
<protein>
    <recommendedName>
        <fullName evidence="2">PBP domain-containing protein</fullName>
    </recommendedName>
</protein>
<dbReference type="Gene3D" id="3.40.190.10">
    <property type="entry name" value="Periplasmic binding protein-like II"/>
    <property type="match status" value="1"/>
</dbReference>
<name>X1SG07_9ZZZZ</name>
<sequence length="65" mass="7142">GVTLIKNAPNSEAAIAFLKYMLDPRGGLKFLKEMGQPPFIPCRVPTAEMMAILPAELQKLVEVKD</sequence>
<accession>X1SG07</accession>
<evidence type="ECO:0000313" key="1">
    <source>
        <dbReference type="EMBL" id="GAI74355.1"/>
    </source>
</evidence>
<evidence type="ECO:0008006" key="2">
    <source>
        <dbReference type="Google" id="ProtNLM"/>
    </source>
</evidence>